<dbReference type="EMBL" id="MHKX01000004">
    <property type="protein sequence ID" value="OGY98688.1"/>
    <property type="molecule type" value="Genomic_DNA"/>
</dbReference>
<organism evidence="2 3">
    <name type="scientific">Candidatus Liptonbacteria bacterium RIFCSPHIGHO2_01_FULL_57_28</name>
    <dbReference type="NCBI Taxonomy" id="1798647"/>
    <lineage>
        <taxon>Bacteria</taxon>
        <taxon>Candidatus Liptoniibacteriota</taxon>
    </lineage>
</organism>
<dbReference type="Proteomes" id="UP000179059">
    <property type="component" value="Unassembled WGS sequence"/>
</dbReference>
<keyword evidence="1" id="KW-0472">Membrane</keyword>
<name>A0A1G2CBD0_9BACT</name>
<dbReference type="AlphaFoldDB" id="A0A1G2CBD0"/>
<evidence type="ECO:0000313" key="3">
    <source>
        <dbReference type="Proteomes" id="UP000179059"/>
    </source>
</evidence>
<evidence type="ECO:0000256" key="1">
    <source>
        <dbReference type="SAM" id="Phobius"/>
    </source>
</evidence>
<feature type="transmembrane region" description="Helical" evidence="1">
    <location>
        <begin position="51"/>
        <end position="72"/>
    </location>
</feature>
<reference evidence="2 3" key="1">
    <citation type="journal article" date="2016" name="Nat. Commun.">
        <title>Thousands of microbial genomes shed light on interconnected biogeochemical processes in an aquifer system.</title>
        <authorList>
            <person name="Anantharaman K."/>
            <person name="Brown C.T."/>
            <person name="Hug L.A."/>
            <person name="Sharon I."/>
            <person name="Castelle C.J."/>
            <person name="Probst A.J."/>
            <person name="Thomas B.C."/>
            <person name="Singh A."/>
            <person name="Wilkins M.J."/>
            <person name="Karaoz U."/>
            <person name="Brodie E.L."/>
            <person name="Williams K.H."/>
            <person name="Hubbard S.S."/>
            <person name="Banfield J.F."/>
        </authorList>
    </citation>
    <scope>NUCLEOTIDE SEQUENCE [LARGE SCALE GENOMIC DNA]</scope>
</reference>
<keyword evidence="1" id="KW-0812">Transmembrane</keyword>
<gene>
    <name evidence="2" type="ORF">A2855_01515</name>
</gene>
<comment type="caution">
    <text evidence="2">The sequence shown here is derived from an EMBL/GenBank/DDBJ whole genome shotgun (WGS) entry which is preliminary data.</text>
</comment>
<evidence type="ECO:0000313" key="2">
    <source>
        <dbReference type="EMBL" id="OGY98688.1"/>
    </source>
</evidence>
<keyword evidence="1" id="KW-1133">Transmembrane helix</keyword>
<protein>
    <submittedName>
        <fullName evidence="2">Uncharacterized protein</fullName>
    </submittedName>
</protein>
<sequence length="108" mass="11927">MSGKLLTFPDRRPEPVLFRRRDFRDVLADTVAWPVGAAFNARASWYDGERLYTAAFVALIGFAFLALAAAAVDSLSPAILIYAAGSLLNADAVKKFRGYFLFPPREEP</sequence>
<accession>A0A1G2CBD0</accession>
<dbReference type="STRING" id="1798647.A2855_01515"/>
<proteinExistence type="predicted"/>